<evidence type="ECO:0000313" key="3">
    <source>
        <dbReference type="Proteomes" id="UP000198307"/>
    </source>
</evidence>
<evidence type="ECO:0000256" key="1">
    <source>
        <dbReference type="SAM" id="SignalP"/>
    </source>
</evidence>
<dbReference type="InterPro" id="IPR011964">
    <property type="entry name" value="YVTN_b-propeller_repeat"/>
</dbReference>
<dbReference type="SUPFAM" id="SSF51004">
    <property type="entry name" value="C-terminal (heme d1) domain of cytochrome cd1-nitrite reductase"/>
    <property type="match status" value="1"/>
</dbReference>
<proteinExistence type="predicted"/>
<dbReference type="InterPro" id="IPR015943">
    <property type="entry name" value="WD40/YVTN_repeat-like_dom_sf"/>
</dbReference>
<reference evidence="2 3" key="1">
    <citation type="submission" date="2017-07" db="EMBL/GenBank/DDBJ databases">
        <authorList>
            <person name="Sun Z.S."/>
            <person name="Albrecht U."/>
            <person name="Echele G."/>
            <person name="Lee C.C."/>
        </authorList>
    </citation>
    <scope>NUCLEOTIDE SEQUENCE [LARGE SCALE GENOMIC DNA]</scope>
    <source>
        <strain evidence="2 3">DSM 14827</strain>
    </source>
</reference>
<feature type="signal peptide" evidence="1">
    <location>
        <begin position="1"/>
        <end position="26"/>
    </location>
</feature>
<dbReference type="Gene3D" id="2.130.10.10">
    <property type="entry name" value="YVTN repeat-like/Quinoprotein amine dehydrogenase"/>
    <property type="match status" value="1"/>
</dbReference>
<name>A0A239PSE3_9RHOB</name>
<dbReference type="PANTHER" id="PTHR47197">
    <property type="entry name" value="PROTEIN NIRF"/>
    <property type="match status" value="1"/>
</dbReference>
<feature type="chain" id="PRO_5012421542" evidence="1">
    <location>
        <begin position="27"/>
        <end position="459"/>
    </location>
</feature>
<keyword evidence="3" id="KW-1185">Reference proteome</keyword>
<accession>A0A239PSE3</accession>
<gene>
    <name evidence="2" type="ORF">SAMN05444959_103125</name>
</gene>
<dbReference type="OrthoDB" id="7197435at2"/>
<dbReference type="NCBIfam" id="TIGR02276">
    <property type="entry name" value="beta_rpt_yvtn"/>
    <property type="match status" value="1"/>
</dbReference>
<protein>
    <submittedName>
        <fullName evidence="2">40-residue YVTN family beta-propeller repeat-containing protein</fullName>
    </submittedName>
</protein>
<dbReference type="Proteomes" id="UP000198307">
    <property type="component" value="Unassembled WGS sequence"/>
</dbReference>
<dbReference type="EMBL" id="FZQB01000003">
    <property type="protein sequence ID" value="SNT72627.1"/>
    <property type="molecule type" value="Genomic_DNA"/>
</dbReference>
<dbReference type="InterPro" id="IPR051200">
    <property type="entry name" value="Host-pathogen_enzymatic-act"/>
</dbReference>
<keyword evidence="1" id="KW-0732">Signal</keyword>
<dbReference type="RefSeq" id="WP_089343426.1">
    <property type="nucleotide sequence ID" value="NZ_CP067129.1"/>
</dbReference>
<sequence length="459" mass="47868">MSKSIRVGRNTCAALALMALSQGAAAQSAFDTPAAFEARVMISGVNRGPIHAGGTAELRGTGFTQGQTVTFERGDEVLFKDLPVNEKGEVSAKFDVPADAALGLHPIVVKTDGPDSASVVELKVSPKIDYAGEDKFDITKAELGGGLYQIGVSDANGTIFVTSSAGGRGKPVTSELIKLDGETLEVLARREPAMAPAEGGRPASPFAVYGVGVDDTHGNVWVTNTRQNSVAVYAQDDLSLVKQFDVNTAPHARDAVYDAATDRVYVSVMSEGINVYDAASLELVKTIAIPSAQRGGEFATMSVAVDGANGQLYTVSLNTPELAKVDLASGEVTIFPLESVSRPSGVDVSEDGKTLFVASQNSDDLLILDAADGSVKSDVPVGVQPLNVVYVEGQDLAYVANRTSDSLAVVSGDGQLVASLPGGPFPNFVEEADDGTVYMVNKARGDAEGGNTVWRIKHK</sequence>
<organism evidence="2 3">
    <name type="scientific">Paracoccus seriniphilus</name>
    <dbReference type="NCBI Taxonomy" id="184748"/>
    <lineage>
        <taxon>Bacteria</taxon>
        <taxon>Pseudomonadati</taxon>
        <taxon>Pseudomonadota</taxon>
        <taxon>Alphaproteobacteria</taxon>
        <taxon>Rhodobacterales</taxon>
        <taxon>Paracoccaceae</taxon>
        <taxon>Paracoccus</taxon>
    </lineage>
</organism>
<dbReference type="InterPro" id="IPR011048">
    <property type="entry name" value="Haem_d1_sf"/>
</dbReference>
<dbReference type="AlphaFoldDB" id="A0A239PSE3"/>
<evidence type="ECO:0000313" key="2">
    <source>
        <dbReference type="EMBL" id="SNT72627.1"/>
    </source>
</evidence>
<dbReference type="PANTHER" id="PTHR47197:SF3">
    <property type="entry name" value="DIHYDRO-HEME D1 DEHYDROGENASE"/>
    <property type="match status" value="1"/>
</dbReference>